<organism evidence="1 2">
    <name type="scientific">Dentiscutata heterogama</name>
    <dbReference type="NCBI Taxonomy" id="1316150"/>
    <lineage>
        <taxon>Eukaryota</taxon>
        <taxon>Fungi</taxon>
        <taxon>Fungi incertae sedis</taxon>
        <taxon>Mucoromycota</taxon>
        <taxon>Glomeromycotina</taxon>
        <taxon>Glomeromycetes</taxon>
        <taxon>Diversisporales</taxon>
        <taxon>Gigasporaceae</taxon>
        <taxon>Dentiscutata</taxon>
    </lineage>
</organism>
<proteinExistence type="predicted"/>
<dbReference type="Proteomes" id="UP000789702">
    <property type="component" value="Unassembled WGS sequence"/>
</dbReference>
<gene>
    <name evidence="1" type="ORF">DHETER_LOCUS13222</name>
</gene>
<protein>
    <submittedName>
        <fullName evidence="1">5595_t:CDS:1</fullName>
    </submittedName>
</protein>
<accession>A0ACA9PW57</accession>
<reference evidence="1" key="1">
    <citation type="submission" date="2021-06" db="EMBL/GenBank/DDBJ databases">
        <authorList>
            <person name="Kallberg Y."/>
            <person name="Tangrot J."/>
            <person name="Rosling A."/>
        </authorList>
    </citation>
    <scope>NUCLEOTIDE SEQUENCE</scope>
    <source>
        <strain evidence="1">IL203A</strain>
    </source>
</reference>
<keyword evidence="2" id="KW-1185">Reference proteome</keyword>
<evidence type="ECO:0000313" key="2">
    <source>
        <dbReference type="Proteomes" id="UP000789702"/>
    </source>
</evidence>
<sequence>VVKVANREKVETKKEVDNVKEALEFHIKELAEITDLNIKENIKEICETLKFQKYRLSNIKIVKESEKNKMNETEGEKSRINEVEGSLDMKEKTIKEINEIEGDLDEIVETIEEFSINLDEIVETIEEFSINF</sequence>
<evidence type="ECO:0000313" key="1">
    <source>
        <dbReference type="EMBL" id="CAG8727440.1"/>
    </source>
</evidence>
<dbReference type="EMBL" id="CAJVPU010035294">
    <property type="protein sequence ID" value="CAG8727440.1"/>
    <property type="molecule type" value="Genomic_DNA"/>
</dbReference>
<name>A0ACA9PW57_9GLOM</name>
<comment type="caution">
    <text evidence="1">The sequence shown here is derived from an EMBL/GenBank/DDBJ whole genome shotgun (WGS) entry which is preliminary data.</text>
</comment>
<feature type="non-terminal residue" evidence="1">
    <location>
        <position position="1"/>
    </location>
</feature>